<sequence length="318" mass="36768">MATKYYTLWAKPCTLGRKTLDANVKEGHTLNLPGTALVFGPKRRLTAVKQEGLYNPCLPTLRRMDMDEVLRKLVDDHSRHSTPCNREVKMSRHLQLALSSRYYDRQGIRFSQHDAVRPHGTDYGYSPPRRMLAAVKEGMIHPKPPTYRQMDRDKTLCKLPIEHCRNSTSRSADDFKSSTITLFRPAEKPLSGTRITETGRQLQSTSYQPIESGGMAEFLERSMTAKTRERQPSPLAPNEPSEPYTFMPEPYLKYSADQMRFNGYATRYLSPRETGSWRYSLRQEPYIDIRGQRPIPATIYSRYRHAHPRATVAAMHWR</sequence>
<dbReference type="Proteomes" id="UP001159405">
    <property type="component" value="Unassembled WGS sequence"/>
</dbReference>
<feature type="region of interest" description="Disordered" evidence="1">
    <location>
        <begin position="224"/>
        <end position="244"/>
    </location>
</feature>
<gene>
    <name evidence="2" type="ORF">PLOB_00040315</name>
</gene>
<dbReference type="PANTHER" id="PTHR35348:SF1">
    <property type="entry name" value="TESTIS, PROSTATE AND PLACENTA-EXPRESSED PROTEIN"/>
    <property type="match status" value="1"/>
</dbReference>
<evidence type="ECO:0000256" key="1">
    <source>
        <dbReference type="SAM" id="MobiDB-lite"/>
    </source>
</evidence>
<dbReference type="Pfam" id="PF22574">
    <property type="entry name" value="SPMIP8"/>
    <property type="match status" value="2"/>
</dbReference>
<evidence type="ECO:0000313" key="2">
    <source>
        <dbReference type="EMBL" id="CAH3138795.1"/>
    </source>
</evidence>
<evidence type="ECO:0000313" key="3">
    <source>
        <dbReference type="Proteomes" id="UP001159405"/>
    </source>
</evidence>
<accession>A0ABN8P9S7</accession>
<keyword evidence="3" id="KW-1185">Reference proteome</keyword>
<dbReference type="PANTHER" id="PTHR35348">
    <property type="entry name" value="TESTIS, PROSTATE AND PLACENTA-EXPRESSED PROTEIN"/>
    <property type="match status" value="1"/>
</dbReference>
<proteinExistence type="predicted"/>
<reference evidence="2 3" key="1">
    <citation type="submission" date="2022-05" db="EMBL/GenBank/DDBJ databases">
        <authorList>
            <consortium name="Genoscope - CEA"/>
            <person name="William W."/>
        </authorList>
    </citation>
    <scope>NUCLEOTIDE SEQUENCE [LARGE SCALE GENOMIC DNA]</scope>
</reference>
<dbReference type="InterPro" id="IPR034584">
    <property type="entry name" value="SPMIP8"/>
</dbReference>
<protein>
    <submittedName>
        <fullName evidence="2">Uncharacterized protein</fullName>
    </submittedName>
</protein>
<name>A0ABN8P9S7_9CNID</name>
<comment type="caution">
    <text evidence="2">The sequence shown here is derived from an EMBL/GenBank/DDBJ whole genome shotgun (WGS) entry which is preliminary data.</text>
</comment>
<organism evidence="2 3">
    <name type="scientific">Porites lobata</name>
    <dbReference type="NCBI Taxonomy" id="104759"/>
    <lineage>
        <taxon>Eukaryota</taxon>
        <taxon>Metazoa</taxon>
        <taxon>Cnidaria</taxon>
        <taxon>Anthozoa</taxon>
        <taxon>Hexacorallia</taxon>
        <taxon>Scleractinia</taxon>
        <taxon>Fungiina</taxon>
        <taxon>Poritidae</taxon>
        <taxon>Porites</taxon>
    </lineage>
</organism>
<dbReference type="EMBL" id="CALNXK010000061">
    <property type="protein sequence ID" value="CAH3138795.1"/>
    <property type="molecule type" value="Genomic_DNA"/>
</dbReference>